<feature type="region of interest" description="Disordered" evidence="1">
    <location>
        <begin position="175"/>
        <end position="228"/>
    </location>
</feature>
<protein>
    <submittedName>
        <fullName evidence="2">PIR Superfamily Protein</fullName>
    </submittedName>
</protein>
<dbReference type="Proteomes" id="UP000078560">
    <property type="component" value="Unassembled WGS sequence"/>
</dbReference>
<accession>A0A1A8WQQ6</accession>
<dbReference type="AlphaFoldDB" id="A0A1A8WQQ6"/>
<evidence type="ECO:0000256" key="1">
    <source>
        <dbReference type="SAM" id="MobiDB-lite"/>
    </source>
</evidence>
<name>A0A1A8WQQ6_PLAOA</name>
<evidence type="ECO:0000313" key="3">
    <source>
        <dbReference type="Proteomes" id="UP000078560"/>
    </source>
</evidence>
<feature type="compositionally biased region" description="Basic and acidic residues" evidence="1">
    <location>
        <begin position="175"/>
        <end position="226"/>
    </location>
</feature>
<organism evidence="2 3">
    <name type="scientific">Plasmodium ovale curtisi</name>
    <dbReference type="NCBI Taxonomy" id="864141"/>
    <lineage>
        <taxon>Eukaryota</taxon>
        <taxon>Sar</taxon>
        <taxon>Alveolata</taxon>
        <taxon>Apicomplexa</taxon>
        <taxon>Aconoidasida</taxon>
        <taxon>Haemosporida</taxon>
        <taxon>Plasmodiidae</taxon>
        <taxon>Plasmodium</taxon>
        <taxon>Plasmodium (Plasmodium)</taxon>
    </lineage>
</organism>
<proteinExistence type="predicted"/>
<dbReference type="EMBL" id="FLQU01001589">
    <property type="protein sequence ID" value="SBS93651.1"/>
    <property type="molecule type" value="Genomic_DNA"/>
</dbReference>
<gene>
    <name evidence="2" type="ORF">POVCU2_0082760</name>
</gene>
<reference evidence="3" key="1">
    <citation type="submission" date="2016-05" db="EMBL/GenBank/DDBJ databases">
        <authorList>
            <person name="Naeem Raeece"/>
        </authorList>
    </citation>
    <scope>NUCLEOTIDE SEQUENCE [LARGE SCALE GENOMIC DNA]</scope>
</reference>
<evidence type="ECO:0000313" key="2">
    <source>
        <dbReference type="EMBL" id="SBS93651.1"/>
    </source>
</evidence>
<sequence length="373" mass="44544">MTKKAGRKVIDKYSFCTNSPYYEELLKHVKNNKKKVDEENNCGNLSTSMQFSESEKATEICKEFKFLYKSFGTYGKEKSREDDAFSYYDYDFSNYWLNNKLRENVNDDLINVKEFYKQIISKNQEFFSKHEELEKHMNFIDPEILENMKLLYELYVIAVKIINIAYNKDYKPDELENEEQKIESRENEQQESKAQENEQQENQHQENQQKENQQKENQQKEKEENKPCSYYGEQLDKNYKEAMDRCLNSNVDYYNALKFFKGSYDFLTEMKPDELNTCKSNKFYYFPEYDAVLEKKANAIKISSTLLVLSFALPLIYKYTPFGPFLRAKIRMVKDRWLNPGKIADELLPLSTDIEDNISDKEEYNIGYYSETN</sequence>